<keyword evidence="2" id="KW-1185">Reference proteome</keyword>
<proteinExistence type="predicted"/>
<dbReference type="Proteomes" id="UP000475385">
    <property type="component" value="Unassembled WGS sequence"/>
</dbReference>
<dbReference type="RefSeq" id="WP_164695772.1">
    <property type="nucleotide sequence ID" value="NZ_JAAIKB010000007.1"/>
</dbReference>
<reference evidence="1 2" key="1">
    <citation type="submission" date="2020-03" db="EMBL/GenBank/DDBJ databases">
        <title>Roseomonas stagni sp. nov., isolated from pond water in Japan.</title>
        <authorList>
            <person name="Furuhata K."/>
            <person name="Miyamoto H."/>
            <person name="Goto K."/>
        </authorList>
    </citation>
    <scope>NUCLEOTIDE SEQUENCE [LARGE SCALE GENOMIC DNA]</scope>
    <source>
        <strain evidence="1 2">PeD5</strain>
    </source>
</reference>
<sequence length="66" mass="6798">MIATRSGFIFHALALLGVLAIGAGVGVGFAVPASQALQSRLQGVRALLDGTALQFRLAAAIEARHR</sequence>
<comment type="caution">
    <text evidence="1">The sequence shown here is derived from an EMBL/GenBank/DDBJ whole genome shotgun (WGS) entry which is preliminary data.</text>
</comment>
<evidence type="ECO:0000313" key="1">
    <source>
        <dbReference type="EMBL" id="NGM21864.1"/>
    </source>
</evidence>
<evidence type="ECO:0000313" key="2">
    <source>
        <dbReference type="Proteomes" id="UP000475385"/>
    </source>
</evidence>
<name>A0A6M1LQ14_9PROT</name>
<gene>
    <name evidence="1" type="ORF">G3576_17705</name>
</gene>
<dbReference type="EMBL" id="JAAIKB010000007">
    <property type="protein sequence ID" value="NGM21864.1"/>
    <property type="molecule type" value="Genomic_DNA"/>
</dbReference>
<accession>A0A6M1LQ14</accession>
<protein>
    <submittedName>
        <fullName evidence="1">Uncharacterized protein</fullName>
    </submittedName>
</protein>
<organism evidence="1 2">
    <name type="scientific">Falsiroseomonas algicola</name>
    <dbReference type="NCBI Taxonomy" id="2716930"/>
    <lineage>
        <taxon>Bacteria</taxon>
        <taxon>Pseudomonadati</taxon>
        <taxon>Pseudomonadota</taxon>
        <taxon>Alphaproteobacteria</taxon>
        <taxon>Acetobacterales</taxon>
        <taxon>Roseomonadaceae</taxon>
        <taxon>Falsiroseomonas</taxon>
    </lineage>
</organism>
<dbReference type="AlphaFoldDB" id="A0A6M1LQ14"/>